<gene>
    <name evidence="5" type="ORF">GCM10012275_24000</name>
</gene>
<accession>A0A8J3CAV2</accession>
<keyword evidence="2 5" id="KW-0378">Hydrolase</keyword>
<name>A0A8J3CAV2_9PSEU</name>
<sequence>MGLAEDLNAEGEPEREFVPGIAKRMPRKRTASGALVRDHAGRVLFVEPTYKPYLDLPGGMVEDDESPLMACHREIREELGTVLPIGPLLVVDWVPAHGAWGDAVAFVFDGGVLDDDQIANLRLATDELRAVHLLDPADPAAELRPSLRRRVLTALTALADGVPRYAEFGRVR</sequence>
<dbReference type="Pfam" id="PF00293">
    <property type="entry name" value="NUDIX"/>
    <property type="match status" value="1"/>
</dbReference>
<evidence type="ECO:0000256" key="2">
    <source>
        <dbReference type="ARBA" id="ARBA00022801"/>
    </source>
</evidence>
<dbReference type="PROSITE" id="PS51462">
    <property type="entry name" value="NUDIX"/>
    <property type="match status" value="1"/>
</dbReference>
<dbReference type="Proteomes" id="UP000637578">
    <property type="component" value="Unassembled WGS sequence"/>
</dbReference>
<comment type="cofactor">
    <cofactor evidence="1">
        <name>Mg(2+)</name>
        <dbReference type="ChEBI" id="CHEBI:18420"/>
    </cofactor>
</comment>
<dbReference type="PANTHER" id="PTHR43046">
    <property type="entry name" value="GDP-MANNOSE MANNOSYL HYDROLASE"/>
    <property type="match status" value="1"/>
</dbReference>
<evidence type="ECO:0000313" key="5">
    <source>
        <dbReference type="EMBL" id="GGM52241.1"/>
    </source>
</evidence>
<organism evidence="5 6">
    <name type="scientific">Longimycelium tulufanense</name>
    <dbReference type="NCBI Taxonomy" id="907463"/>
    <lineage>
        <taxon>Bacteria</taxon>
        <taxon>Bacillati</taxon>
        <taxon>Actinomycetota</taxon>
        <taxon>Actinomycetes</taxon>
        <taxon>Pseudonocardiales</taxon>
        <taxon>Pseudonocardiaceae</taxon>
        <taxon>Longimycelium</taxon>
    </lineage>
</organism>
<dbReference type="InterPro" id="IPR020084">
    <property type="entry name" value="NUDIX_hydrolase_CS"/>
</dbReference>
<evidence type="ECO:0000256" key="1">
    <source>
        <dbReference type="ARBA" id="ARBA00001946"/>
    </source>
</evidence>
<dbReference type="CDD" id="cd18876">
    <property type="entry name" value="NUDIX_Hydrolase"/>
    <property type="match status" value="1"/>
</dbReference>
<dbReference type="PROSITE" id="PS00893">
    <property type="entry name" value="NUDIX_BOX"/>
    <property type="match status" value="1"/>
</dbReference>
<dbReference type="RefSeq" id="WP_229686276.1">
    <property type="nucleotide sequence ID" value="NZ_BMMK01000009.1"/>
</dbReference>
<dbReference type="InterPro" id="IPR000086">
    <property type="entry name" value="NUDIX_hydrolase_dom"/>
</dbReference>
<feature type="domain" description="Nudix hydrolase" evidence="4">
    <location>
        <begin position="26"/>
        <end position="156"/>
    </location>
</feature>
<comment type="caution">
    <text evidence="5">The sequence shown here is derived from an EMBL/GenBank/DDBJ whole genome shotgun (WGS) entry which is preliminary data.</text>
</comment>
<evidence type="ECO:0000313" key="6">
    <source>
        <dbReference type="Proteomes" id="UP000637578"/>
    </source>
</evidence>
<evidence type="ECO:0000259" key="4">
    <source>
        <dbReference type="PROSITE" id="PS51462"/>
    </source>
</evidence>
<dbReference type="PANTHER" id="PTHR43046:SF12">
    <property type="entry name" value="GDP-MANNOSE MANNOSYL HYDROLASE"/>
    <property type="match status" value="1"/>
</dbReference>
<dbReference type="EMBL" id="BMMK01000009">
    <property type="protein sequence ID" value="GGM52241.1"/>
    <property type="molecule type" value="Genomic_DNA"/>
</dbReference>
<dbReference type="SUPFAM" id="SSF55811">
    <property type="entry name" value="Nudix"/>
    <property type="match status" value="1"/>
</dbReference>
<proteinExistence type="predicted"/>
<keyword evidence="6" id="KW-1185">Reference proteome</keyword>
<dbReference type="Gene3D" id="3.90.79.10">
    <property type="entry name" value="Nucleoside Triphosphate Pyrophosphohydrolase"/>
    <property type="match status" value="1"/>
</dbReference>
<reference evidence="5" key="2">
    <citation type="submission" date="2020-09" db="EMBL/GenBank/DDBJ databases">
        <authorList>
            <person name="Sun Q."/>
            <person name="Zhou Y."/>
        </authorList>
    </citation>
    <scope>NUCLEOTIDE SEQUENCE</scope>
    <source>
        <strain evidence="5">CGMCC 4.5737</strain>
    </source>
</reference>
<protein>
    <submittedName>
        <fullName evidence="5">NUDIX hydrolase</fullName>
    </submittedName>
</protein>
<keyword evidence="3" id="KW-0460">Magnesium</keyword>
<evidence type="ECO:0000256" key="3">
    <source>
        <dbReference type="ARBA" id="ARBA00022842"/>
    </source>
</evidence>
<reference evidence="5" key="1">
    <citation type="journal article" date="2014" name="Int. J. Syst. Evol. Microbiol.">
        <title>Complete genome sequence of Corynebacterium casei LMG S-19264T (=DSM 44701T), isolated from a smear-ripened cheese.</title>
        <authorList>
            <consortium name="US DOE Joint Genome Institute (JGI-PGF)"/>
            <person name="Walter F."/>
            <person name="Albersmeier A."/>
            <person name="Kalinowski J."/>
            <person name="Ruckert C."/>
        </authorList>
    </citation>
    <scope>NUCLEOTIDE SEQUENCE</scope>
    <source>
        <strain evidence="5">CGMCC 4.5737</strain>
    </source>
</reference>
<dbReference type="InterPro" id="IPR015797">
    <property type="entry name" value="NUDIX_hydrolase-like_dom_sf"/>
</dbReference>
<dbReference type="AlphaFoldDB" id="A0A8J3CAV2"/>
<dbReference type="GO" id="GO:0016787">
    <property type="term" value="F:hydrolase activity"/>
    <property type="evidence" value="ECO:0007669"/>
    <property type="project" value="UniProtKB-KW"/>
</dbReference>